<evidence type="ECO:0000313" key="2">
    <source>
        <dbReference type="EMBL" id="KAF9452940.1"/>
    </source>
</evidence>
<keyword evidence="3" id="KW-1185">Reference proteome</keyword>
<organism evidence="2 3">
    <name type="scientific">Macrolepiota fuliginosa MF-IS2</name>
    <dbReference type="NCBI Taxonomy" id="1400762"/>
    <lineage>
        <taxon>Eukaryota</taxon>
        <taxon>Fungi</taxon>
        <taxon>Dikarya</taxon>
        <taxon>Basidiomycota</taxon>
        <taxon>Agaricomycotina</taxon>
        <taxon>Agaricomycetes</taxon>
        <taxon>Agaricomycetidae</taxon>
        <taxon>Agaricales</taxon>
        <taxon>Agaricineae</taxon>
        <taxon>Agaricaceae</taxon>
        <taxon>Macrolepiota</taxon>
    </lineage>
</organism>
<protein>
    <submittedName>
        <fullName evidence="2">Uncharacterized protein</fullName>
    </submittedName>
</protein>
<feature type="region of interest" description="Disordered" evidence="1">
    <location>
        <begin position="1"/>
        <end position="25"/>
    </location>
</feature>
<dbReference type="OrthoDB" id="2100128at2759"/>
<dbReference type="PANTHER" id="PTHR39398:SF1">
    <property type="entry name" value="CSN8_PSMD8_EIF3K DOMAIN-CONTAINING PROTEIN"/>
    <property type="match status" value="1"/>
</dbReference>
<proteinExistence type="predicted"/>
<accession>A0A9P5XLI1</accession>
<dbReference type="PANTHER" id="PTHR39398">
    <property type="entry name" value="YALI0F14311P"/>
    <property type="match status" value="1"/>
</dbReference>
<dbReference type="EMBL" id="MU151066">
    <property type="protein sequence ID" value="KAF9452940.1"/>
    <property type="molecule type" value="Genomic_DNA"/>
</dbReference>
<gene>
    <name evidence="2" type="ORF">P691DRAFT_755972</name>
</gene>
<dbReference type="Proteomes" id="UP000807342">
    <property type="component" value="Unassembled WGS sequence"/>
</dbReference>
<name>A0A9P5XLI1_9AGAR</name>
<dbReference type="AlphaFoldDB" id="A0A9P5XLI1"/>
<reference evidence="2" key="1">
    <citation type="submission" date="2020-11" db="EMBL/GenBank/DDBJ databases">
        <authorList>
            <consortium name="DOE Joint Genome Institute"/>
            <person name="Ahrendt S."/>
            <person name="Riley R."/>
            <person name="Andreopoulos W."/>
            <person name="Labutti K."/>
            <person name="Pangilinan J."/>
            <person name="Ruiz-Duenas F.J."/>
            <person name="Barrasa J.M."/>
            <person name="Sanchez-Garcia M."/>
            <person name="Camarero S."/>
            <person name="Miyauchi S."/>
            <person name="Serrano A."/>
            <person name="Linde D."/>
            <person name="Babiker R."/>
            <person name="Drula E."/>
            <person name="Ayuso-Fernandez I."/>
            <person name="Pacheco R."/>
            <person name="Padilla G."/>
            <person name="Ferreira P."/>
            <person name="Barriuso J."/>
            <person name="Kellner H."/>
            <person name="Castanera R."/>
            <person name="Alfaro M."/>
            <person name="Ramirez L."/>
            <person name="Pisabarro A.G."/>
            <person name="Kuo A."/>
            <person name="Tritt A."/>
            <person name="Lipzen A."/>
            <person name="He G."/>
            <person name="Yan M."/>
            <person name="Ng V."/>
            <person name="Cullen D."/>
            <person name="Martin F."/>
            <person name="Rosso M.-N."/>
            <person name="Henrissat B."/>
            <person name="Hibbett D."/>
            <person name="Martinez A.T."/>
            <person name="Grigoriev I.V."/>
        </authorList>
    </citation>
    <scope>NUCLEOTIDE SEQUENCE</scope>
    <source>
        <strain evidence="2">MF-IS2</strain>
    </source>
</reference>
<sequence>MSNKRQMEFMPSVSRSSGLDKDGDSLKNFEVQETYRAFIEEKLERVLQRSENIGSETEDAKKHRIEEQENVLILFRKLREGISSSNRTDSFSVEVYERSLYLSLIFTSPKHTTAIIPALLNDLYPKAFTPVKKDPDPHRAHHRHISFLVSLLHHLITAYPSQSLYHQQRTSPSSWAPPQTTSAWLKSLTCSLRTGNYHQFTILTQHERILQLITPTDSQRSVHDDLAKRALLTAVEALRAKVRETVWGIVRSAYRELWFDEPAYDTRSWLGRSLCLDTSSMDMDGWLDHVGSAGHVRKKEDSDTRWIVTKVR</sequence>
<evidence type="ECO:0000256" key="1">
    <source>
        <dbReference type="SAM" id="MobiDB-lite"/>
    </source>
</evidence>
<comment type="caution">
    <text evidence="2">The sequence shown here is derived from an EMBL/GenBank/DDBJ whole genome shotgun (WGS) entry which is preliminary data.</text>
</comment>
<evidence type="ECO:0000313" key="3">
    <source>
        <dbReference type="Proteomes" id="UP000807342"/>
    </source>
</evidence>